<dbReference type="Pfam" id="PF02493">
    <property type="entry name" value="MORN"/>
    <property type="match status" value="7"/>
</dbReference>
<organism evidence="3">
    <name type="scientific">Blastocystis hominis</name>
    <dbReference type="NCBI Taxonomy" id="12968"/>
    <lineage>
        <taxon>Eukaryota</taxon>
        <taxon>Sar</taxon>
        <taxon>Stramenopiles</taxon>
        <taxon>Bigyra</taxon>
        <taxon>Opalozoa</taxon>
        <taxon>Opalinata</taxon>
        <taxon>Blastocystidae</taxon>
        <taxon>Blastocystis</taxon>
    </lineage>
</organism>
<dbReference type="PANTHER" id="PTHR23084">
    <property type="entry name" value="PHOSPHATIDYLINOSITOL-4-PHOSPHATE 5-KINASE RELATED"/>
    <property type="match status" value="1"/>
</dbReference>
<dbReference type="SUPFAM" id="SSF82185">
    <property type="entry name" value="Histone H3 K4-specific methyltransferase SET7/9 N-terminal domain"/>
    <property type="match status" value="3"/>
</dbReference>
<dbReference type="InParanoid" id="D8LYB0"/>
<dbReference type="GeneID" id="24922272"/>
<evidence type="ECO:0000313" key="3">
    <source>
        <dbReference type="EMBL" id="CBK20565.2"/>
    </source>
</evidence>
<dbReference type="EMBL" id="FN668639">
    <property type="protein sequence ID" value="CBK20565.2"/>
    <property type="molecule type" value="Genomic_DNA"/>
</dbReference>
<keyword evidence="1" id="KW-0677">Repeat</keyword>
<dbReference type="RefSeq" id="XP_012894613.1">
    <property type="nucleotide sequence ID" value="XM_013039159.1"/>
</dbReference>
<evidence type="ECO:0000313" key="4">
    <source>
        <dbReference type="Proteomes" id="UP000008312"/>
    </source>
</evidence>
<feature type="compositionally biased region" description="Polar residues" evidence="2">
    <location>
        <begin position="17"/>
        <end position="28"/>
    </location>
</feature>
<accession>D8LYB0</accession>
<feature type="region of interest" description="Disordered" evidence="2">
    <location>
        <begin position="1"/>
        <end position="28"/>
    </location>
</feature>
<gene>
    <name evidence="3" type="ORF">GSBLH_T00006147001</name>
</gene>
<dbReference type="SMART" id="SM00698">
    <property type="entry name" value="MORN"/>
    <property type="match status" value="7"/>
</dbReference>
<dbReference type="Proteomes" id="UP000008312">
    <property type="component" value="Unassembled WGS sequence"/>
</dbReference>
<dbReference type="OrthoDB" id="270720at2759"/>
<keyword evidence="4" id="KW-1185">Reference proteome</keyword>
<evidence type="ECO:0000256" key="2">
    <source>
        <dbReference type="SAM" id="MobiDB-lite"/>
    </source>
</evidence>
<dbReference type="PANTHER" id="PTHR23084:SF263">
    <property type="entry name" value="MORN REPEAT-CONTAINING PROTEIN 1"/>
    <property type="match status" value="1"/>
</dbReference>
<evidence type="ECO:0008006" key="5">
    <source>
        <dbReference type="Google" id="ProtNLM"/>
    </source>
</evidence>
<protein>
    <recommendedName>
        <fullName evidence="5">MORN repeat protein</fullName>
    </recommendedName>
</protein>
<name>D8LYB0_BLAHO</name>
<dbReference type="InterPro" id="IPR003409">
    <property type="entry name" value="MORN"/>
</dbReference>
<sequence length="1182" mass="137049">MPITTIGVSNLARDKSPPQQDSNEALTSIPGSNIVYGKRGTEEGIFYKEGEGYSLIRGKRLLTGFTYCRVGKEWKRHEDLIINSTIPKEVSLYENDQLIYKGGIKNGLYHGRGTIYKDGKPVFEGHFENGKKCGEGCEFEDNGLFIKREYKDDKITGSSSEDQEYRKSIDKLKKSFEKKNPKLYIADTTYCDFIVQRKRDPRFQESPMVFYGYVTKEGAHRVIGKEFKVTGYDHFEGIYDEQGRYYYGTLWCDSNVRFEGSFENGRMKHGKIYISKVLLYEGDVSEDGQMHGQGRLYYTSKMNTTPFVQYEGSFQNGKPEGFGKVFYNTENEEEKRIKYCGYFKNGLFDGDGIYFSRDLSYCCGTSYEWNKAETKPFGTRSDKIEVADIMKACSTMSQAEFDSLSHKYSIAATNPEGGWKEGELDGQVRITSKEHSSYLVKMVDRKPTFVWDMMIDNKKYTGEVITDDKSDISLLYFKVTFTRYDVVFGGWKYSDIIRDERGQLSGSITYNQRLLYCGMIKNFEPNGEGQLFDEKGQKYVDGIFDNGRMTHCRLEYHNYKYELESTNWDWKKPESWKLSGNGKLYTLVETSKRPLPEYYLVYEGAMVKGKMEGKGKQYEGNPGFQQIEKCNAYDTIKDGEFHNGKLDETKTYSIFYRSKAKEGFTSLKKVYYPSNKYILRMYINEENGSYEYVDFVNADNDGLGWYFEGGLNVMYGKKDENGKREGICTFYKLPDKNELDSIFKGMRVEYDEKTLELYLTKKATYKNGVLEGDVCYNMNGTRIEMVMKNENGYEGIKYEKGMTIIHNDNACVKRSTTEIYRGGIIIHEYNNGKMEYIYDGQGVGEISINKDSRCWFEGEWCNNKMYKGKLRFAKDGRIIEGEWQNGEIDPQFEYTIRLNERDYKKSTLYRNYGEHNVTECNIDGREYKLEKRDRFIYCTVKSGTELLYEGFVMSKSNSEHTMSNTGKVPNRFVKWEYIPHGAGREYENGKLKYVGSYVFGKREGNGKEYKEDGKTRLFDGNWRNDQYENGAYYQNDLKIECNFGKFTQDHNVPIYLNAIVSKNGIQLYQGSIQKVGNDMKPVEGTWYISFLGNSGYLVKSSELRDNRIHIKNTVFEYTGSIKLEDFDFSMSIEGKGELIHKGFAYCGKFESVETIKECTLSRVMSISQKTPFFYGEVKWLTI</sequence>
<proteinExistence type="predicted"/>
<reference evidence="3" key="1">
    <citation type="submission" date="2010-02" db="EMBL/GenBank/DDBJ databases">
        <title>Sequencing and annotation of the Blastocystis hominis genome.</title>
        <authorList>
            <person name="Wincker P."/>
        </authorList>
    </citation>
    <scope>NUCLEOTIDE SEQUENCE</scope>
    <source>
        <strain evidence="3">Singapore isolate B</strain>
    </source>
</reference>
<dbReference type="AlphaFoldDB" id="D8LYB0"/>
<evidence type="ECO:0000256" key="1">
    <source>
        <dbReference type="ARBA" id="ARBA00022737"/>
    </source>
</evidence>
<dbReference type="Gene3D" id="2.20.110.10">
    <property type="entry name" value="Histone H3 K4-specific methyltransferase SET7/9 N-terminal domain"/>
    <property type="match status" value="3"/>
</dbReference>